<sequence length="1462" mass="159522">MMMEQKGMNFRRRFRHHNKKYWSLQLCLWLIILSLLLSCLCHHSGVNGIAYQDIPINSPPRPDYGVFINDNDSNNNNNNSIDASKKWKEQIATNRQFLTRKGRASLARSKSKLKSHQQQSSRRTRTRTRTNRIRGKQQYQQQKQQQQKQEQRLLQADSSGPILNVLVCLMQWTNHPTRNEAIPASDYEKLFNGDGRDPTLYPGGTVSDWFKTMSYGDFQINFEVTDWIMTDYTEQQFTADGSQGRTQELQEAFIPVLDYLDNDFFDFGAFDANIDRQIDLTVFVHSGYEGVIGEPDCETGATSMERIASHARSGADLSTWLSSDGYVLGPYAVVPAFRDNCDLQIGRIGPIIHEMIHTFGLPEMYDVEGGYGTGNIGGIDRFGVMANTAGNSGGDIAWPGHIGAWSRMELGWVDPIVIDKDGTYEIRPVEQYPDIYKITEGFSNPKEYLLIENRQPIEGDFDEKFFTPGGILIYHVDENIWDEFKSPGPKGNFPRGGPFVADWPGNGKHYPVAILQADGLYELEQGINGGQSADLWNQPTQVLGPGNGEKIANTADYPNTDSYAFGDIITTGLTIRNFQMKPGGEKIMTFQVCGLDSDDCPDGLPDTKPPTEAPTVTPTITPTKAPTNAPDLPQTSPPTVTPTKTPTKAPTVTPTKAPTNAPDLPQTLIPTDQPQLITTQPTKQPTKAPTNSPIVVSTASPTRETITESPSKGPIGDNIFQPPSGSPVSNPSDRPSVTPQVELLSNGNCDIAANAYSPSTSAKEISNITDGENYEICDGTERQGVWYKIEAGTIPPYEVVQANTCFAETNVVNSISVFRGGNCSALECIETESMSCKNGELGQVVYWSAEPEEEDYYVFVHSVDNADADAEDNADVNKPGDGSLFLNVLNFPQVLNDDCSAAVTTSTDGAVISGVTEGARPETNTTDTTPCGIESAGVWYKVTGTGSSLRATTCLTGTNHPTQIHVFSGSCGSLSCISVEAKNYAVCSNIDIAANSATVNWWSEEGIEYFVLVSSRDGSVGDFELQVTEFDPVANDQCSDAIDFSLGSQISGSTMDATNDFPYDGEYCGLPLETAGVWYEIEGTGDGISFSTCAGNDYDSAISIFMGSDCDNLQCVTGVATLDPSCNYAGVTAAWLSQTNETYYVYVHGSALNSYGSFEVVAEEFVVVEPNEFCQQALPVTEKESFIQGSTEDAIHAAPTNACGVEIVNPGLWYTIEGTGYPYEISACARDNTDTFDVSVSLFSGDTCGELNCVSGYTFTDEFCSTGGVGSSINVRFLQNSSDSLGSISLDSEEGATYYVYVHGQDPSSLENGNSTTGVGGFDLIIRSLVPPTRAPTQVPTTLPKEEENDSSSKSENSSMNLNYLYLLLLLLLILLPVWFFRKKLCCCLPCFKDKDGRDTSKPADEDETKFRFGAPETPFQDENLPGANKRGISVDLESDEDSDDDVENREIAPPLAWQTLN</sequence>
<keyword evidence="2" id="KW-1133">Transmembrane helix</keyword>
<evidence type="ECO:0000256" key="1">
    <source>
        <dbReference type="SAM" id="MobiDB-lite"/>
    </source>
</evidence>
<feature type="region of interest" description="Disordered" evidence="1">
    <location>
        <begin position="600"/>
        <end position="738"/>
    </location>
</feature>
<evidence type="ECO:0000256" key="2">
    <source>
        <dbReference type="SAM" id="Phobius"/>
    </source>
</evidence>
<keyword evidence="4" id="KW-1185">Reference proteome</keyword>
<feature type="compositionally biased region" description="Basic residues" evidence="1">
    <location>
        <begin position="102"/>
        <end position="115"/>
    </location>
</feature>
<feature type="region of interest" description="Disordered" evidence="1">
    <location>
        <begin position="102"/>
        <end position="154"/>
    </location>
</feature>
<evidence type="ECO:0000313" key="3">
    <source>
        <dbReference type="EMBL" id="OEU22998.1"/>
    </source>
</evidence>
<dbReference type="OrthoDB" id="47027at2759"/>
<feature type="compositionally biased region" description="Polar residues" evidence="1">
    <location>
        <begin position="721"/>
        <end position="738"/>
    </location>
</feature>
<proteinExistence type="predicted"/>
<feature type="compositionally biased region" description="Polar residues" evidence="1">
    <location>
        <begin position="691"/>
        <end position="710"/>
    </location>
</feature>
<dbReference type="KEGG" id="fcy:FRACYDRAFT_259271"/>
<feature type="compositionally biased region" description="Polar residues" evidence="1">
    <location>
        <begin position="614"/>
        <end position="626"/>
    </location>
</feature>
<feature type="compositionally biased region" description="Low complexity" evidence="1">
    <location>
        <begin position="641"/>
        <end position="659"/>
    </location>
</feature>
<feature type="transmembrane region" description="Helical" evidence="2">
    <location>
        <begin position="1364"/>
        <end position="1381"/>
    </location>
</feature>
<name>A0A1E7FXW6_9STRA</name>
<keyword evidence="2" id="KW-0812">Transmembrane</keyword>
<evidence type="ECO:0008006" key="5">
    <source>
        <dbReference type="Google" id="ProtNLM"/>
    </source>
</evidence>
<gene>
    <name evidence="3" type="ORF">FRACYDRAFT_259271</name>
</gene>
<dbReference type="InParanoid" id="A0A1E7FXW6"/>
<organism evidence="3 4">
    <name type="scientific">Fragilariopsis cylindrus CCMP1102</name>
    <dbReference type="NCBI Taxonomy" id="635003"/>
    <lineage>
        <taxon>Eukaryota</taxon>
        <taxon>Sar</taxon>
        <taxon>Stramenopiles</taxon>
        <taxon>Ochrophyta</taxon>
        <taxon>Bacillariophyta</taxon>
        <taxon>Bacillariophyceae</taxon>
        <taxon>Bacillariophycidae</taxon>
        <taxon>Bacillariales</taxon>
        <taxon>Bacillariaceae</taxon>
        <taxon>Fragilariopsis</taxon>
    </lineage>
</organism>
<accession>A0A1E7FXW6</accession>
<dbReference type="PANTHER" id="PTHR41775:SF1">
    <property type="entry name" value="PEPTIDASE M6-LIKE DOMAIN-CONTAINING PROTEIN"/>
    <property type="match status" value="1"/>
</dbReference>
<feature type="compositionally biased region" description="Low complexity" evidence="1">
    <location>
        <begin position="673"/>
        <end position="690"/>
    </location>
</feature>
<feature type="region of interest" description="Disordered" evidence="1">
    <location>
        <begin position="1397"/>
        <end position="1462"/>
    </location>
</feature>
<feature type="compositionally biased region" description="Acidic residues" evidence="1">
    <location>
        <begin position="1437"/>
        <end position="1448"/>
    </location>
</feature>
<evidence type="ECO:0000313" key="4">
    <source>
        <dbReference type="Proteomes" id="UP000095751"/>
    </source>
</evidence>
<feature type="region of interest" description="Disordered" evidence="1">
    <location>
        <begin position="1334"/>
        <end position="1357"/>
    </location>
</feature>
<feature type="compositionally biased region" description="Low complexity" evidence="1">
    <location>
        <begin position="136"/>
        <end position="148"/>
    </location>
</feature>
<protein>
    <recommendedName>
        <fullName evidence="5">Peptidase M6-like domain-containing protein</fullName>
    </recommendedName>
</protein>
<reference evidence="3 4" key="1">
    <citation type="submission" date="2016-09" db="EMBL/GenBank/DDBJ databases">
        <title>Extensive genetic diversity and differential bi-allelic expression allows diatom success in the polar Southern Ocean.</title>
        <authorList>
            <consortium name="DOE Joint Genome Institute"/>
            <person name="Mock T."/>
            <person name="Otillar R.P."/>
            <person name="Strauss J."/>
            <person name="Dupont C."/>
            <person name="Frickenhaus S."/>
            <person name="Maumus F."/>
            <person name="Mcmullan M."/>
            <person name="Sanges R."/>
            <person name="Schmutz J."/>
            <person name="Toseland A."/>
            <person name="Valas R."/>
            <person name="Veluchamy A."/>
            <person name="Ward B.J."/>
            <person name="Allen A."/>
            <person name="Barry K."/>
            <person name="Falciatore A."/>
            <person name="Ferrante M."/>
            <person name="Fortunato A.E."/>
            <person name="Gloeckner G."/>
            <person name="Gruber A."/>
            <person name="Hipkin R."/>
            <person name="Janech M."/>
            <person name="Kroth P."/>
            <person name="Leese F."/>
            <person name="Lindquist E."/>
            <person name="Lyon B.R."/>
            <person name="Martin J."/>
            <person name="Mayer C."/>
            <person name="Parker M."/>
            <person name="Quesneville H."/>
            <person name="Raymond J."/>
            <person name="Uhlig C."/>
            <person name="Valentin K.U."/>
            <person name="Worden A.Z."/>
            <person name="Armbrust E.V."/>
            <person name="Bowler C."/>
            <person name="Green B."/>
            <person name="Moulton V."/>
            <person name="Van Oosterhout C."/>
            <person name="Grigoriev I."/>
        </authorList>
    </citation>
    <scope>NUCLEOTIDE SEQUENCE [LARGE SCALE GENOMIC DNA]</scope>
    <source>
        <strain evidence="3 4">CCMP1102</strain>
    </source>
</reference>
<dbReference type="EMBL" id="KV784353">
    <property type="protein sequence ID" value="OEU22998.1"/>
    <property type="molecule type" value="Genomic_DNA"/>
</dbReference>
<keyword evidence="2" id="KW-0472">Membrane</keyword>
<dbReference type="Proteomes" id="UP000095751">
    <property type="component" value="Unassembled WGS sequence"/>
</dbReference>
<dbReference type="PANTHER" id="PTHR41775">
    <property type="entry name" value="SECRETED PROTEIN-RELATED"/>
    <property type="match status" value="1"/>
</dbReference>
<feature type="compositionally biased region" description="Basic residues" evidence="1">
    <location>
        <begin position="122"/>
        <end position="135"/>
    </location>
</feature>